<sequence length="320" mass="36292">MDALMNRDVPHASGELIEQNGSRLRVIQARPGESIDALIPSLTPALLDTGGVLLRGFDALGADGLQRVAALLGEPLEAYEFGSSPRTHVDKAVFSSTEYPASQWIEQHNEQSYTTQWPARILFYCETPATRRGQTPIADSREVYRRLDASLRRRFDDRKIMYVRNFGNGLDVPWQQVFGTDDHAAVERFCRARDIGFEWLDDGEALRTRQICQSEWRHPVTGETVWFNQAHLFHVTNLPEDTREALLELVDEASLPRNTYFGDGTPIDPHMLDEIRAVYRDTTLSFDWHAADLLILDNVLMSHGRAPFEGKRRVLVAMAA</sequence>
<organism evidence="5 6">
    <name type="scientific">Paraburkholderia sediminicola</name>
    <dbReference type="NCBI Taxonomy" id="458836"/>
    <lineage>
        <taxon>Bacteria</taxon>
        <taxon>Pseudomonadati</taxon>
        <taxon>Pseudomonadota</taxon>
        <taxon>Betaproteobacteria</taxon>
        <taxon>Burkholderiales</taxon>
        <taxon>Burkholderiaceae</taxon>
        <taxon>Paraburkholderia</taxon>
    </lineage>
</organism>
<dbReference type="Pfam" id="PF02668">
    <property type="entry name" value="TauD"/>
    <property type="match status" value="1"/>
</dbReference>
<dbReference type="GO" id="GO:0017000">
    <property type="term" value="P:antibiotic biosynthetic process"/>
    <property type="evidence" value="ECO:0007669"/>
    <property type="project" value="UniProtKB-KW"/>
</dbReference>
<proteinExistence type="predicted"/>
<evidence type="ECO:0000313" key="6">
    <source>
        <dbReference type="Proteomes" id="UP000494255"/>
    </source>
</evidence>
<dbReference type="PANTHER" id="PTHR10696">
    <property type="entry name" value="GAMMA-BUTYROBETAINE HYDROXYLASE-RELATED"/>
    <property type="match status" value="1"/>
</dbReference>
<evidence type="ECO:0000256" key="1">
    <source>
        <dbReference type="ARBA" id="ARBA00001954"/>
    </source>
</evidence>
<keyword evidence="3" id="KW-0045">Antibiotic biosynthesis</keyword>
<dbReference type="SUPFAM" id="SSF51197">
    <property type="entry name" value="Clavaminate synthase-like"/>
    <property type="match status" value="1"/>
</dbReference>
<dbReference type="InterPro" id="IPR003819">
    <property type="entry name" value="TauD/TfdA-like"/>
</dbReference>
<feature type="domain" description="TauD/TfdA-like" evidence="4">
    <location>
        <begin position="31"/>
        <end position="316"/>
    </location>
</feature>
<dbReference type="PANTHER" id="PTHR10696:SF56">
    <property type="entry name" value="TAUD_TFDA-LIKE DOMAIN-CONTAINING PROTEIN"/>
    <property type="match status" value="1"/>
</dbReference>
<dbReference type="RefSeq" id="WP_246287849.1">
    <property type="nucleotide sequence ID" value="NZ_CADIKC010000010.1"/>
</dbReference>
<reference evidence="5 6" key="1">
    <citation type="submission" date="2020-04" db="EMBL/GenBank/DDBJ databases">
        <authorList>
            <person name="De Canck E."/>
        </authorList>
    </citation>
    <scope>NUCLEOTIDE SEQUENCE [LARGE SCALE GENOMIC DNA]</scope>
    <source>
        <strain evidence="5 6">LMG 24238</strain>
    </source>
</reference>
<dbReference type="GO" id="GO:0016706">
    <property type="term" value="F:2-oxoglutarate-dependent dioxygenase activity"/>
    <property type="evidence" value="ECO:0007669"/>
    <property type="project" value="UniProtKB-ARBA"/>
</dbReference>
<accession>A0A6J5CGN3</accession>
<dbReference type="GeneID" id="97044663"/>
<dbReference type="InterPro" id="IPR050411">
    <property type="entry name" value="AlphaKG_dependent_hydroxylases"/>
</dbReference>
<dbReference type="AlphaFoldDB" id="A0A6J5CGN3"/>
<evidence type="ECO:0000256" key="3">
    <source>
        <dbReference type="ARBA" id="ARBA00023194"/>
    </source>
</evidence>
<dbReference type="EMBL" id="CADIKC010000010">
    <property type="protein sequence ID" value="CAB3734779.1"/>
    <property type="molecule type" value="Genomic_DNA"/>
</dbReference>
<comment type="cofactor">
    <cofactor evidence="1">
        <name>Fe(2+)</name>
        <dbReference type="ChEBI" id="CHEBI:29033"/>
    </cofactor>
</comment>
<name>A0A6J5CGN3_9BURK</name>
<gene>
    <name evidence="5" type="ORF">LMG24238_06079</name>
</gene>
<dbReference type="InterPro" id="IPR042098">
    <property type="entry name" value="TauD-like_sf"/>
</dbReference>
<dbReference type="Proteomes" id="UP000494255">
    <property type="component" value="Unassembled WGS sequence"/>
</dbReference>
<dbReference type="Gene3D" id="3.60.130.10">
    <property type="entry name" value="Clavaminate synthase-like"/>
    <property type="match status" value="1"/>
</dbReference>
<evidence type="ECO:0000256" key="2">
    <source>
        <dbReference type="ARBA" id="ARBA00023002"/>
    </source>
</evidence>
<keyword evidence="2" id="KW-0560">Oxidoreductase</keyword>
<keyword evidence="6" id="KW-1185">Reference proteome</keyword>
<evidence type="ECO:0000259" key="4">
    <source>
        <dbReference type="Pfam" id="PF02668"/>
    </source>
</evidence>
<evidence type="ECO:0000313" key="5">
    <source>
        <dbReference type="EMBL" id="CAB3734779.1"/>
    </source>
</evidence>
<protein>
    <recommendedName>
        <fullName evidence="4">TauD/TfdA-like domain-containing protein</fullName>
    </recommendedName>
</protein>